<proteinExistence type="predicted"/>
<reference evidence="1 2" key="1">
    <citation type="submission" date="2023-01" db="EMBL/GenBank/DDBJ databases">
        <title>Novel diversity within Roseofilum (Cyanobacteria; Desertifilaceae) from marine benthic mats with descriptions of four novel species.</title>
        <authorList>
            <person name="Wang Y."/>
            <person name="Berthold D.E."/>
            <person name="Hu J."/>
            <person name="Lefler F.W."/>
            <person name="Laughinghouse H.D. IV."/>
        </authorList>
    </citation>
    <scope>NUCLEOTIDE SEQUENCE [LARGE SCALE GENOMIC DNA]</scope>
    <source>
        <strain evidence="1 2">BLCC-M154</strain>
    </source>
</reference>
<accession>A0ABT7AMS5</accession>
<dbReference type="RefSeq" id="WP_283751952.1">
    <property type="nucleotide sequence ID" value="NZ_JAQOSP010000006.1"/>
</dbReference>
<evidence type="ECO:0000313" key="2">
    <source>
        <dbReference type="Proteomes" id="UP001235303"/>
    </source>
</evidence>
<comment type="caution">
    <text evidence="1">The sequence shown here is derived from an EMBL/GenBank/DDBJ whole genome shotgun (WGS) entry which is preliminary data.</text>
</comment>
<evidence type="ECO:0000313" key="1">
    <source>
        <dbReference type="EMBL" id="MDJ1168185.1"/>
    </source>
</evidence>
<dbReference type="EMBL" id="JAQOSP010000006">
    <property type="protein sequence ID" value="MDJ1168185.1"/>
    <property type="molecule type" value="Genomic_DNA"/>
</dbReference>
<sequence>MFSVHPIPLYGFTVLGLLIYGSPTLGQIRPTPPVNLPQTLQLTIDGVSSFRNIHLYDRILTLESPQTFTDPSQLITVGCSEDEGNVFVVKGRGGLPEDPTQTLSTATIWSDLRPNLEIEDRGDRSFEPQPTIVEAQRWIVNQRGNIELVADEPSPPAQFGILSQPCLH</sequence>
<name>A0ABT7AMS5_9CYAN</name>
<protein>
    <submittedName>
        <fullName evidence="1">Uncharacterized protein</fullName>
    </submittedName>
</protein>
<organism evidence="1 2">
    <name type="scientific">Roseofilum acuticapitatum BLCC-M154</name>
    <dbReference type="NCBI Taxonomy" id="3022444"/>
    <lineage>
        <taxon>Bacteria</taxon>
        <taxon>Bacillati</taxon>
        <taxon>Cyanobacteriota</taxon>
        <taxon>Cyanophyceae</taxon>
        <taxon>Desertifilales</taxon>
        <taxon>Desertifilaceae</taxon>
        <taxon>Roseofilum</taxon>
        <taxon>Roseofilum acuticapitatum</taxon>
    </lineage>
</organism>
<gene>
    <name evidence="1" type="ORF">PMG71_01935</name>
</gene>
<dbReference type="Proteomes" id="UP001235303">
    <property type="component" value="Unassembled WGS sequence"/>
</dbReference>
<keyword evidence="2" id="KW-1185">Reference proteome</keyword>